<dbReference type="RefSeq" id="WP_280818163.1">
    <property type="nucleotide sequence ID" value="NZ_JACIHI010000007.1"/>
</dbReference>
<evidence type="ECO:0000313" key="1">
    <source>
        <dbReference type="EMBL" id="MBB4440204.1"/>
    </source>
</evidence>
<organism evidence="1 2">
    <name type="scientific">Rhizobium esperanzae</name>
    <dbReference type="NCBI Taxonomy" id="1967781"/>
    <lineage>
        <taxon>Bacteria</taxon>
        <taxon>Pseudomonadati</taxon>
        <taxon>Pseudomonadota</taxon>
        <taxon>Alphaproteobacteria</taxon>
        <taxon>Hyphomicrobiales</taxon>
        <taxon>Rhizobiaceae</taxon>
        <taxon>Rhizobium/Agrobacterium group</taxon>
        <taxon>Rhizobium</taxon>
    </lineage>
</organism>
<reference evidence="1 2" key="1">
    <citation type="submission" date="2020-08" db="EMBL/GenBank/DDBJ databases">
        <title>Genomic Encyclopedia of Type Strains, Phase IV (KMG-V): Genome sequencing to study the core and pangenomes of soil and plant-associated prokaryotes.</title>
        <authorList>
            <person name="Whitman W."/>
        </authorList>
    </citation>
    <scope>NUCLEOTIDE SEQUENCE [LARGE SCALE GENOMIC DNA]</scope>
    <source>
        <strain evidence="1 2">SEMIA 414</strain>
    </source>
</reference>
<accession>A0A7W6UL46</accession>
<dbReference type="Proteomes" id="UP000533724">
    <property type="component" value="Unassembled WGS sequence"/>
</dbReference>
<gene>
    <name evidence="1" type="ORF">GGE15_003480</name>
</gene>
<proteinExistence type="predicted"/>
<protein>
    <submittedName>
        <fullName evidence="1">Uncharacterized protein</fullName>
    </submittedName>
</protein>
<dbReference type="EMBL" id="JACIHI010000007">
    <property type="protein sequence ID" value="MBB4440204.1"/>
    <property type="molecule type" value="Genomic_DNA"/>
</dbReference>
<comment type="caution">
    <text evidence="1">The sequence shown here is derived from an EMBL/GenBank/DDBJ whole genome shotgun (WGS) entry which is preliminary data.</text>
</comment>
<name>A0A7W6UL46_9HYPH</name>
<sequence length="42" mass="4544">MKPEGFQTYAGSVEDQSLVGFAGLLPRIGTHPGDVKMLIVKR</sequence>
<dbReference type="AlphaFoldDB" id="A0A7W6UL46"/>
<evidence type="ECO:0000313" key="2">
    <source>
        <dbReference type="Proteomes" id="UP000533724"/>
    </source>
</evidence>